<proteinExistence type="predicted"/>
<dbReference type="AlphaFoldDB" id="A0A951UA08"/>
<name>A0A951UA08_9CYAN</name>
<organism evidence="1 2">
    <name type="scientific">Symplocastrum torsivum CPER-KK1</name>
    <dbReference type="NCBI Taxonomy" id="450513"/>
    <lineage>
        <taxon>Bacteria</taxon>
        <taxon>Bacillati</taxon>
        <taxon>Cyanobacteriota</taxon>
        <taxon>Cyanophyceae</taxon>
        <taxon>Oscillatoriophycideae</taxon>
        <taxon>Oscillatoriales</taxon>
        <taxon>Microcoleaceae</taxon>
        <taxon>Symplocastrum</taxon>
    </lineage>
</organism>
<accession>A0A951UA08</accession>
<evidence type="ECO:0000313" key="1">
    <source>
        <dbReference type="EMBL" id="MBW4545998.1"/>
    </source>
</evidence>
<evidence type="ECO:0000313" key="2">
    <source>
        <dbReference type="Proteomes" id="UP000753908"/>
    </source>
</evidence>
<gene>
    <name evidence="1" type="ORF">KME25_16355</name>
</gene>
<sequence>MKISLEKKSLVGFGLATAVLVAINALSYGSFNKNRETAKWVAHTHQVRQNIESTLADN</sequence>
<reference evidence="1" key="2">
    <citation type="journal article" date="2022" name="Microbiol. Resour. Announc.">
        <title>Metagenome Sequencing to Explore Phylogenomics of Terrestrial Cyanobacteria.</title>
        <authorList>
            <person name="Ward R.D."/>
            <person name="Stajich J.E."/>
            <person name="Johansen J.R."/>
            <person name="Huntemann M."/>
            <person name="Clum A."/>
            <person name="Foster B."/>
            <person name="Foster B."/>
            <person name="Roux S."/>
            <person name="Palaniappan K."/>
            <person name="Varghese N."/>
            <person name="Mukherjee S."/>
            <person name="Reddy T.B.K."/>
            <person name="Daum C."/>
            <person name="Copeland A."/>
            <person name="Chen I.A."/>
            <person name="Ivanova N.N."/>
            <person name="Kyrpides N.C."/>
            <person name="Shapiro N."/>
            <person name="Eloe-Fadrosh E.A."/>
            <person name="Pietrasiak N."/>
        </authorList>
    </citation>
    <scope>NUCLEOTIDE SEQUENCE</scope>
    <source>
        <strain evidence="1">CPER-KK1</strain>
    </source>
</reference>
<reference evidence="1" key="1">
    <citation type="submission" date="2021-05" db="EMBL/GenBank/DDBJ databases">
        <authorList>
            <person name="Pietrasiak N."/>
            <person name="Ward R."/>
            <person name="Stajich J.E."/>
            <person name="Kurbessoian T."/>
        </authorList>
    </citation>
    <scope>NUCLEOTIDE SEQUENCE</scope>
    <source>
        <strain evidence="1">CPER-KK1</strain>
    </source>
</reference>
<protein>
    <submittedName>
        <fullName evidence="1">Uncharacterized protein</fullName>
    </submittedName>
</protein>
<dbReference type="Proteomes" id="UP000753908">
    <property type="component" value="Unassembled WGS sequence"/>
</dbReference>
<dbReference type="EMBL" id="JAHHIF010000020">
    <property type="protein sequence ID" value="MBW4545998.1"/>
    <property type="molecule type" value="Genomic_DNA"/>
</dbReference>
<comment type="caution">
    <text evidence="1">The sequence shown here is derived from an EMBL/GenBank/DDBJ whole genome shotgun (WGS) entry which is preliminary data.</text>
</comment>